<name>X1UHU4_9ZZZZ</name>
<dbReference type="PROSITE" id="PS01171">
    <property type="entry name" value="RIBOSOMAL_L21E"/>
    <property type="match status" value="1"/>
</dbReference>
<dbReference type="Pfam" id="PF01157">
    <property type="entry name" value="Ribosomal_L21e"/>
    <property type="match status" value="1"/>
</dbReference>
<reference evidence="4" key="1">
    <citation type="journal article" date="2014" name="Front. Microbiol.">
        <title>High frequency of phylogenetically diverse reductive dehalogenase-homologous genes in deep subseafloor sedimentary metagenomes.</title>
        <authorList>
            <person name="Kawai M."/>
            <person name="Futagami T."/>
            <person name="Toyoda A."/>
            <person name="Takaki Y."/>
            <person name="Nishi S."/>
            <person name="Hori S."/>
            <person name="Arai W."/>
            <person name="Tsubouchi T."/>
            <person name="Morono Y."/>
            <person name="Uchiyama I."/>
            <person name="Ito T."/>
            <person name="Fujiyama A."/>
            <person name="Inagaki F."/>
            <person name="Takami H."/>
        </authorList>
    </citation>
    <scope>NUCLEOTIDE SEQUENCE</scope>
    <source>
        <strain evidence="4">Expedition CK06-06</strain>
    </source>
</reference>
<dbReference type="GO" id="GO:0006412">
    <property type="term" value="P:translation"/>
    <property type="evidence" value="ECO:0007669"/>
    <property type="project" value="InterPro"/>
</dbReference>
<evidence type="ECO:0000256" key="2">
    <source>
        <dbReference type="ARBA" id="ARBA00022980"/>
    </source>
</evidence>
<dbReference type="GO" id="GO:0005840">
    <property type="term" value="C:ribosome"/>
    <property type="evidence" value="ECO:0007669"/>
    <property type="project" value="UniProtKB-KW"/>
</dbReference>
<dbReference type="InterPro" id="IPR036948">
    <property type="entry name" value="Ribosomal_eL21_sf"/>
</dbReference>
<dbReference type="InterPro" id="IPR018259">
    <property type="entry name" value="Ribosomal_eL21_CS"/>
</dbReference>
<evidence type="ECO:0000256" key="3">
    <source>
        <dbReference type="ARBA" id="ARBA00023274"/>
    </source>
</evidence>
<dbReference type="EMBL" id="BARW01041620">
    <property type="protein sequence ID" value="GAJ17109.1"/>
    <property type="molecule type" value="Genomic_DNA"/>
</dbReference>
<proteinExistence type="inferred from homology"/>
<dbReference type="AlphaFoldDB" id="X1UHU4"/>
<dbReference type="GO" id="GO:1990904">
    <property type="term" value="C:ribonucleoprotein complex"/>
    <property type="evidence" value="ECO:0007669"/>
    <property type="project" value="UniProtKB-KW"/>
</dbReference>
<evidence type="ECO:0008006" key="5">
    <source>
        <dbReference type="Google" id="ProtNLM"/>
    </source>
</evidence>
<evidence type="ECO:0000313" key="4">
    <source>
        <dbReference type="EMBL" id="GAJ17109.1"/>
    </source>
</evidence>
<dbReference type="InterPro" id="IPR001147">
    <property type="entry name" value="Ribosomal_eL21"/>
</dbReference>
<sequence length="78" mass="8999">MGSIEKYLLDYEINDKVDVITDPSQHKRGFPHRRYHGQTGTVIGKRGRCYEVEVKIGNSKKMLLIGKEHLRTNRGMAK</sequence>
<accession>X1UHU4</accession>
<dbReference type="GO" id="GO:0003735">
    <property type="term" value="F:structural constituent of ribosome"/>
    <property type="evidence" value="ECO:0007669"/>
    <property type="project" value="InterPro"/>
</dbReference>
<dbReference type="SUPFAM" id="SSF50104">
    <property type="entry name" value="Translation proteins SH3-like domain"/>
    <property type="match status" value="1"/>
</dbReference>
<comment type="caution">
    <text evidence="4">The sequence shown here is derived from an EMBL/GenBank/DDBJ whole genome shotgun (WGS) entry which is preliminary data.</text>
</comment>
<evidence type="ECO:0000256" key="1">
    <source>
        <dbReference type="ARBA" id="ARBA00008427"/>
    </source>
</evidence>
<gene>
    <name evidence="4" type="ORF">S12H4_62212</name>
</gene>
<keyword evidence="2" id="KW-0689">Ribosomal protein</keyword>
<dbReference type="InterPro" id="IPR008991">
    <property type="entry name" value="Translation_prot_SH3-like_sf"/>
</dbReference>
<dbReference type="Gene3D" id="2.30.30.70">
    <property type="entry name" value="Ribosomal protein L21"/>
    <property type="match status" value="1"/>
</dbReference>
<keyword evidence="3" id="KW-0687">Ribonucleoprotein</keyword>
<comment type="similarity">
    <text evidence="1">Belongs to the eukaryotic ribosomal protein eL21 family.</text>
</comment>
<protein>
    <recommendedName>
        <fullName evidence="5">50S ribosomal protein L21e</fullName>
    </recommendedName>
</protein>
<organism evidence="4">
    <name type="scientific">marine sediment metagenome</name>
    <dbReference type="NCBI Taxonomy" id="412755"/>
    <lineage>
        <taxon>unclassified sequences</taxon>
        <taxon>metagenomes</taxon>
        <taxon>ecological metagenomes</taxon>
    </lineage>
</organism>